<dbReference type="InterPro" id="IPR044926">
    <property type="entry name" value="RGS_subdomain_2"/>
</dbReference>
<sequence>MMETVLFLFPQLNLSAPKEEPYYKIVKPGDTQVIKQENKNNMKEKKNRLSLLLQKSEYKENVSKSAENVKPISVLPEEAFTWGESFRKLLSHKDGIEVFSVFLKTEYSQENIEFWLACEEYKKTKSTGKLASKAKKIYLEFIEAEALKEVNLDFLTKEITKENILHPTLSSFDLAQTKIYNLMEKDSYPRFLKSNIYLDLIRQTQSSNIPFRKRSRSFTFNDFKEAKSDFTIWL</sequence>
<protein>
    <submittedName>
        <fullName evidence="3">Regulator of G protein signaling 18</fullName>
    </submittedName>
</protein>
<reference evidence="3" key="2">
    <citation type="submission" date="2025-08" db="UniProtKB">
        <authorList>
            <consortium name="Ensembl"/>
        </authorList>
    </citation>
    <scope>IDENTIFICATION</scope>
</reference>
<dbReference type="Ensembl" id="ENSLACT00000010322.2">
    <property type="protein sequence ID" value="ENSLACP00000010244.2"/>
    <property type="gene ID" value="ENSLACG00000009025.2"/>
</dbReference>
<dbReference type="PANTHER" id="PTHR10845:SF155">
    <property type="entry name" value="REGULATOR OF G-PROTEIN SIGNALING 18"/>
    <property type="match status" value="1"/>
</dbReference>
<accession>H3AKS3</accession>
<dbReference type="InterPro" id="IPR024066">
    <property type="entry name" value="RGS_subdom1/3"/>
</dbReference>
<dbReference type="PANTHER" id="PTHR10845">
    <property type="entry name" value="REGULATOR OF G PROTEIN SIGNALING"/>
    <property type="match status" value="1"/>
</dbReference>
<dbReference type="AlphaFoldDB" id="H3AKS3"/>
<dbReference type="OrthoDB" id="196547at2759"/>
<dbReference type="Proteomes" id="UP000008672">
    <property type="component" value="Unassembled WGS sequence"/>
</dbReference>
<dbReference type="GO" id="GO:0009968">
    <property type="term" value="P:negative regulation of signal transduction"/>
    <property type="evidence" value="ECO:0007669"/>
    <property type="project" value="UniProtKB-KW"/>
</dbReference>
<dbReference type="FunFam" id="1.10.196.10:FF:000001">
    <property type="entry name" value="Regulator of G-protein signaling 8"/>
    <property type="match status" value="1"/>
</dbReference>
<dbReference type="FunCoup" id="H3AKS3">
    <property type="interactions" value="496"/>
</dbReference>
<dbReference type="PROSITE" id="PS50132">
    <property type="entry name" value="RGS"/>
    <property type="match status" value="1"/>
</dbReference>
<evidence type="ECO:0000313" key="3">
    <source>
        <dbReference type="Ensembl" id="ENSLACP00000010244.2"/>
    </source>
</evidence>
<dbReference type="STRING" id="7897.ENSLACP00000010244"/>
<dbReference type="InterPro" id="IPR016137">
    <property type="entry name" value="RGS"/>
</dbReference>
<dbReference type="SMART" id="SM00315">
    <property type="entry name" value="RGS"/>
    <property type="match status" value="1"/>
</dbReference>
<organism evidence="3 4">
    <name type="scientific">Latimeria chalumnae</name>
    <name type="common">Coelacanth</name>
    <dbReference type="NCBI Taxonomy" id="7897"/>
    <lineage>
        <taxon>Eukaryota</taxon>
        <taxon>Metazoa</taxon>
        <taxon>Chordata</taxon>
        <taxon>Craniata</taxon>
        <taxon>Vertebrata</taxon>
        <taxon>Euteleostomi</taxon>
        <taxon>Coelacanthiformes</taxon>
        <taxon>Coelacanthidae</taxon>
        <taxon>Latimeria</taxon>
    </lineage>
</organism>
<dbReference type="OMA" id="TFFKLMH"/>
<dbReference type="Pfam" id="PF00615">
    <property type="entry name" value="RGS"/>
    <property type="match status" value="1"/>
</dbReference>
<proteinExistence type="predicted"/>
<dbReference type="PRINTS" id="PR01301">
    <property type="entry name" value="RGSPROTEIN"/>
</dbReference>
<evidence type="ECO:0000256" key="1">
    <source>
        <dbReference type="ARBA" id="ARBA00022700"/>
    </source>
</evidence>
<gene>
    <name evidence="3" type="primary">RGS18</name>
</gene>
<dbReference type="EMBL" id="AFYH01183811">
    <property type="status" value="NOT_ANNOTATED_CDS"/>
    <property type="molecule type" value="Genomic_DNA"/>
</dbReference>
<dbReference type="eggNOG" id="KOG3589">
    <property type="taxonomic scope" value="Eukaryota"/>
</dbReference>
<dbReference type="HOGENOM" id="CLU_059863_3_2_1"/>
<name>H3AKS3_LATCH</name>
<keyword evidence="4" id="KW-1185">Reference proteome</keyword>
<feature type="domain" description="RGS" evidence="2">
    <location>
        <begin position="85"/>
        <end position="201"/>
    </location>
</feature>
<dbReference type="InParanoid" id="H3AKS3"/>
<dbReference type="GeneID" id="102362976"/>
<dbReference type="GeneTree" id="ENSGT00940000161034"/>
<reference evidence="4" key="1">
    <citation type="submission" date="2011-08" db="EMBL/GenBank/DDBJ databases">
        <title>The draft genome of Latimeria chalumnae.</title>
        <authorList>
            <person name="Di Palma F."/>
            <person name="Alfoldi J."/>
            <person name="Johnson J."/>
            <person name="Berlin A."/>
            <person name="Gnerre S."/>
            <person name="Jaffe D."/>
            <person name="MacCallum I."/>
            <person name="Young S."/>
            <person name="Walker B.J."/>
            <person name="Lander E."/>
            <person name="Lindblad-Toh K."/>
        </authorList>
    </citation>
    <scope>NUCLEOTIDE SEQUENCE [LARGE SCALE GENOMIC DNA]</scope>
    <source>
        <strain evidence="4">Wild caught</strain>
    </source>
</reference>
<dbReference type="FunFam" id="1.10.167.10:FF:000001">
    <property type="entry name" value="Putative regulator of g-protein signaling 12"/>
    <property type="match status" value="1"/>
</dbReference>
<dbReference type="Gene3D" id="1.10.196.10">
    <property type="match status" value="1"/>
</dbReference>
<reference evidence="3" key="3">
    <citation type="submission" date="2025-09" db="UniProtKB">
        <authorList>
            <consortium name="Ensembl"/>
        </authorList>
    </citation>
    <scope>IDENTIFICATION</scope>
</reference>
<dbReference type="Gene3D" id="1.10.167.10">
    <property type="entry name" value="Regulator of G-protein Signalling 4, domain 2"/>
    <property type="match status" value="1"/>
</dbReference>
<dbReference type="EMBL" id="AFYH01183810">
    <property type="status" value="NOT_ANNOTATED_CDS"/>
    <property type="molecule type" value="Genomic_DNA"/>
</dbReference>
<dbReference type="Bgee" id="ENSLACG00000009025">
    <property type="expression patterns" value="Expressed in pelvic fin"/>
</dbReference>
<evidence type="ECO:0000313" key="4">
    <source>
        <dbReference type="Proteomes" id="UP000008672"/>
    </source>
</evidence>
<keyword evidence="1" id="KW-0734">Signal transduction inhibitor</keyword>
<dbReference type="InterPro" id="IPR036305">
    <property type="entry name" value="RGS_sf"/>
</dbReference>
<dbReference type="SUPFAM" id="SSF48097">
    <property type="entry name" value="Regulator of G-protein signaling, RGS"/>
    <property type="match status" value="1"/>
</dbReference>
<dbReference type="KEGG" id="lcm:102362976"/>
<evidence type="ECO:0000259" key="2">
    <source>
        <dbReference type="PROSITE" id="PS50132"/>
    </source>
</evidence>